<dbReference type="EMBL" id="BKAL01000015">
    <property type="protein sequence ID" value="GEP70659.1"/>
    <property type="molecule type" value="Genomic_DNA"/>
</dbReference>
<sequence length="163" mass="17147">MRGMEPHLDIAPDGTRLPLRHVHLTVTEAEGTALAGLLERAVRDADPDDDAGVVDAVEGAGRLLDVLDAQVRAPVQIGLPEHDVVRLPRTGVTLCGPGVQTAVAIHGALIADGRSEQEAWEAAGREVGSELAQAVLAGVRGVTCRPLARVYRAVLREAAAHRD</sequence>
<keyword evidence="2" id="KW-1185">Reference proteome</keyword>
<name>A0A512PHG6_9CELL</name>
<comment type="caution">
    <text evidence="1">The sequence shown here is derived from an EMBL/GenBank/DDBJ whole genome shotgun (WGS) entry which is preliminary data.</text>
</comment>
<proteinExistence type="predicted"/>
<gene>
    <name evidence="1" type="ORF">CSO01_33740</name>
</gene>
<dbReference type="AlphaFoldDB" id="A0A512PHG6"/>
<evidence type="ECO:0000313" key="1">
    <source>
        <dbReference type="EMBL" id="GEP70659.1"/>
    </source>
</evidence>
<reference evidence="1 2" key="1">
    <citation type="submission" date="2019-07" db="EMBL/GenBank/DDBJ databases">
        <title>Whole genome shotgun sequence of Cellulomonas soli NBRC 109434.</title>
        <authorList>
            <person name="Hosoyama A."/>
            <person name="Uohara A."/>
            <person name="Ohji S."/>
            <person name="Ichikawa N."/>
        </authorList>
    </citation>
    <scope>NUCLEOTIDE SEQUENCE [LARGE SCALE GENOMIC DNA]</scope>
    <source>
        <strain evidence="1 2">NBRC 109434</strain>
    </source>
</reference>
<organism evidence="1 2">
    <name type="scientific">Cellulomonas soli</name>
    <dbReference type="NCBI Taxonomy" id="931535"/>
    <lineage>
        <taxon>Bacteria</taxon>
        <taxon>Bacillati</taxon>
        <taxon>Actinomycetota</taxon>
        <taxon>Actinomycetes</taxon>
        <taxon>Micrococcales</taxon>
        <taxon>Cellulomonadaceae</taxon>
        <taxon>Cellulomonas</taxon>
    </lineage>
</organism>
<accession>A0A512PHG6</accession>
<dbReference type="Proteomes" id="UP000321798">
    <property type="component" value="Unassembled WGS sequence"/>
</dbReference>
<protein>
    <submittedName>
        <fullName evidence="1">Uncharacterized protein</fullName>
    </submittedName>
</protein>
<evidence type="ECO:0000313" key="2">
    <source>
        <dbReference type="Proteomes" id="UP000321798"/>
    </source>
</evidence>